<dbReference type="InterPro" id="IPR038390">
    <property type="entry name" value="Metal_Tscrpt_repr_sf"/>
</dbReference>
<evidence type="ECO:0000256" key="1">
    <source>
        <dbReference type="ARBA" id="ARBA00005428"/>
    </source>
</evidence>
<evidence type="ECO:0000256" key="2">
    <source>
        <dbReference type="ARBA" id="ARBA00023008"/>
    </source>
</evidence>
<keyword evidence="2" id="KW-0186">Copper</keyword>
<dbReference type="EMBL" id="CP120992">
    <property type="protein sequence ID" value="WLQ39686.1"/>
    <property type="molecule type" value="Genomic_DNA"/>
</dbReference>
<sequence length="104" mass="11167">MNPTLPTPPEATVAVTAEDEASARAVLNRLRRAQGQLAGVITMVEEGRDCRDVVTQLAAVSRALDRAGFKIIASRMRECLTTPEDGGTPAMNEAELEKLFLTLA</sequence>
<name>A0ABY9HZF8_9ACTN</name>
<dbReference type="PANTHER" id="PTHR33677:SF5">
    <property type="entry name" value="TRANSCRIPTIONAL REPRESSOR FRMR"/>
    <property type="match status" value="1"/>
</dbReference>
<gene>
    <name evidence="3" type="ORF">P8A22_06520</name>
</gene>
<proteinExistence type="inferred from homology"/>
<accession>A0ABY9HZF8</accession>
<keyword evidence="4" id="KW-1185">Reference proteome</keyword>
<organism evidence="3 4">
    <name type="scientific">Streptomyces laculatispora</name>
    <dbReference type="NCBI Taxonomy" id="887464"/>
    <lineage>
        <taxon>Bacteria</taxon>
        <taxon>Bacillati</taxon>
        <taxon>Actinomycetota</taxon>
        <taxon>Actinomycetes</taxon>
        <taxon>Kitasatosporales</taxon>
        <taxon>Streptomycetaceae</taxon>
        <taxon>Streptomyces</taxon>
    </lineage>
</organism>
<evidence type="ECO:0000313" key="4">
    <source>
        <dbReference type="Proteomes" id="UP001229952"/>
    </source>
</evidence>
<comment type="similarity">
    <text evidence="1">Belongs to the CsoR family.</text>
</comment>
<dbReference type="PANTHER" id="PTHR33677">
    <property type="entry name" value="TRANSCRIPTIONAL REPRESSOR FRMR-RELATED"/>
    <property type="match status" value="1"/>
</dbReference>
<reference evidence="3 4" key="1">
    <citation type="submission" date="2023-03" db="EMBL/GenBank/DDBJ databases">
        <title>Isolation and description of six Streptomyces strains from soil environments, able to metabolize different microbial glucans.</title>
        <authorList>
            <person name="Widen T."/>
            <person name="Larsbrink J."/>
        </authorList>
    </citation>
    <scope>NUCLEOTIDE SEQUENCE [LARGE SCALE GENOMIC DNA]</scope>
    <source>
        <strain evidence="3 4">Mut2</strain>
    </source>
</reference>
<evidence type="ECO:0000313" key="3">
    <source>
        <dbReference type="EMBL" id="WLQ39686.1"/>
    </source>
</evidence>
<dbReference type="Proteomes" id="UP001229952">
    <property type="component" value="Chromosome"/>
</dbReference>
<dbReference type="Gene3D" id="1.20.58.1000">
    <property type="entry name" value="Metal-sensitive repressor, helix protomer"/>
    <property type="match status" value="1"/>
</dbReference>
<dbReference type="Pfam" id="PF02583">
    <property type="entry name" value="Trns_repr_metal"/>
    <property type="match status" value="1"/>
</dbReference>
<dbReference type="CDD" id="cd10148">
    <property type="entry name" value="CsoR-like_DUF156"/>
    <property type="match status" value="1"/>
</dbReference>
<protein>
    <submittedName>
        <fullName evidence="3">Metal-sensitive transcriptional regulator</fullName>
    </submittedName>
</protein>
<dbReference type="InterPro" id="IPR003735">
    <property type="entry name" value="Metal_Tscrpt_repr"/>
</dbReference>
<dbReference type="RefSeq" id="WP_306086248.1">
    <property type="nucleotide sequence ID" value="NZ_CP120992.1"/>
</dbReference>